<dbReference type="NCBIfam" id="NF000908">
    <property type="entry name" value="PRK00089.1"/>
    <property type="match status" value="1"/>
</dbReference>
<dbReference type="PANTHER" id="PTHR42698:SF1">
    <property type="entry name" value="GTPASE ERA, MITOCHONDRIAL"/>
    <property type="match status" value="1"/>
</dbReference>
<evidence type="ECO:0000256" key="4">
    <source>
        <dbReference type="ARBA" id="ARBA00022741"/>
    </source>
</evidence>
<keyword evidence="8" id="KW-0699">rRNA-binding</keyword>
<dbReference type="InterPro" id="IPR006073">
    <property type="entry name" value="GTP-bd"/>
</dbReference>
<feature type="region of interest" description="G4" evidence="9">
    <location>
        <begin position="121"/>
        <end position="124"/>
    </location>
</feature>
<dbReference type="Gene3D" id="3.40.50.300">
    <property type="entry name" value="P-loop containing nucleotide triphosphate hydrolases"/>
    <property type="match status" value="1"/>
</dbReference>
<organism evidence="13 14">
    <name type="scientific">Helicovermis profundi</name>
    <dbReference type="NCBI Taxonomy" id="3065157"/>
    <lineage>
        <taxon>Bacteria</taxon>
        <taxon>Bacillati</taxon>
        <taxon>Bacillota</taxon>
        <taxon>Clostridia</taxon>
        <taxon>Helicovermis</taxon>
    </lineage>
</organism>
<dbReference type="KEGG" id="hprf:HLPR_20030"/>
<feature type="region of interest" description="G3" evidence="9">
    <location>
        <begin position="59"/>
        <end position="62"/>
    </location>
</feature>
<gene>
    <name evidence="8 13" type="primary">era</name>
    <name evidence="13" type="ORF">HLPR_20030</name>
</gene>
<keyword evidence="14" id="KW-1185">Reference proteome</keyword>
<dbReference type="InterPro" id="IPR030388">
    <property type="entry name" value="G_ERA_dom"/>
</dbReference>
<feature type="binding site" evidence="8">
    <location>
        <begin position="12"/>
        <end position="19"/>
    </location>
    <ligand>
        <name>GTP</name>
        <dbReference type="ChEBI" id="CHEBI:37565"/>
    </ligand>
</feature>
<dbReference type="Proteomes" id="UP001321786">
    <property type="component" value="Chromosome"/>
</dbReference>
<name>A0AAU9EFY4_9FIRM</name>
<evidence type="ECO:0000256" key="1">
    <source>
        <dbReference type="ARBA" id="ARBA00007921"/>
    </source>
</evidence>
<dbReference type="SUPFAM" id="SSF54814">
    <property type="entry name" value="Prokaryotic type KH domain (KH-domain type II)"/>
    <property type="match status" value="1"/>
</dbReference>
<feature type="domain" description="Era-type G" evidence="12">
    <location>
        <begin position="4"/>
        <end position="171"/>
    </location>
</feature>
<feature type="region of interest" description="G2" evidence="9">
    <location>
        <begin position="38"/>
        <end position="42"/>
    </location>
</feature>
<keyword evidence="3 8" id="KW-0690">Ribosome biogenesis</keyword>
<dbReference type="FunFam" id="3.40.50.300:FF:000094">
    <property type="entry name" value="GTPase Era"/>
    <property type="match status" value="1"/>
</dbReference>
<dbReference type="Pfam" id="PF01926">
    <property type="entry name" value="MMR_HSR1"/>
    <property type="match status" value="1"/>
</dbReference>
<dbReference type="InterPro" id="IPR009019">
    <property type="entry name" value="KH_sf_prok-type"/>
</dbReference>
<dbReference type="PANTHER" id="PTHR42698">
    <property type="entry name" value="GTPASE ERA"/>
    <property type="match status" value="1"/>
</dbReference>
<evidence type="ECO:0000256" key="9">
    <source>
        <dbReference type="PROSITE-ProRule" id="PRU01050"/>
    </source>
</evidence>
<comment type="subcellular location">
    <subcellularLocation>
        <location evidence="8">Cytoplasm</location>
    </subcellularLocation>
    <subcellularLocation>
        <location evidence="8">Cell membrane</location>
        <topology evidence="8">Peripheral membrane protein</topology>
    </subcellularLocation>
</comment>
<feature type="region of interest" description="G5" evidence="9">
    <location>
        <begin position="150"/>
        <end position="152"/>
    </location>
</feature>
<evidence type="ECO:0000256" key="2">
    <source>
        <dbReference type="ARBA" id="ARBA00020484"/>
    </source>
</evidence>
<dbReference type="PROSITE" id="PS51713">
    <property type="entry name" value="G_ERA"/>
    <property type="match status" value="1"/>
</dbReference>
<dbReference type="GO" id="GO:0000028">
    <property type="term" value="P:ribosomal small subunit assembly"/>
    <property type="evidence" value="ECO:0007669"/>
    <property type="project" value="TreeGrafter"/>
</dbReference>
<accession>A0AAU9EFY4</accession>
<dbReference type="FunFam" id="3.30.300.20:FF:000003">
    <property type="entry name" value="GTPase Era"/>
    <property type="match status" value="1"/>
</dbReference>
<evidence type="ECO:0000256" key="8">
    <source>
        <dbReference type="HAMAP-Rule" id="MF_00367"/>
    </source>
</evidence>
<dbReference type="NCBIfam" id="TIGR00436">
    <property type="entry name" value="era"/>
    <property type="match status" value="1"/>
</dbReference>
<evidence type="ECO:0000256" key="3">
    <source>
        <dbReference type="ARBA" id="ARBA00022517"/>
    </source>
</evidence>
<comment type="function">
    <text evidence="8">An essential GTPase that binds both GDP and GTP, with rapid nucleotide exchange. Plays a role in 16S rRNA processing and 30S ribosomal subunit biogenesis and possibly also in cell cycle regulation and energy metabolism.</text>
</comment>
<dbReference type="InterPro" id="IPR004044">
    <property type="entry name" value="KH_dom_type_2"/>
</dbReference>
<reference evidence="13 14" key="1">
    <citation type="submission" date="2023-08" db="EMBL/GenBank/DDBJ databases">
        <title>Helicovermis profunda gen. nov., sp. nov., a novel mesophilic, fermentative bacterium within the Bacillota from a deep-sea hydrothermal vent chimney.</title>
        <authorList>
            <person name="Miyazaki U."/>
            <person name="Mizutani D."/>
            <person name="Hashimoto Y."/>
            <person name="Tame A."/>
            <person name="Sawayama S."/>
            <person name="Miyazaki J."/>
            <person name="Takai K."/>
            <person name="Nakagawa S."/>
        </authorList>
    </citation>
    <scope>NUCLEOTIDE SEQUENCE [LARGE SCALE GENOMIC DNA]</scope>
    <source>
        <strain evidence="13 14">S502</strain>
    </source>
</reference>
<dbReference type="Gene3D" id="3.30.300.20">
    <property type="match status" value="1"/>
</dbReference>
<dbReference type="EMBL" id="AP028654">
    <property type="protein sequence ID" value="BEP29672.1"/>
    <property type="molecule type" value="Genomic_DNA"/>
</dbReference>
<keyword evidence="5 8" id="KW-0694">RNA-binding</keyword>
<evidence type="ECO:0000256" key="7">
    <source>
        <dbReference type="ARBA" id="ARBA00023136"/>
    </source>
</evidence>
<evidence type="ECO:0000259" key="12">
    <source>
        <dbReference type="PROSITE" id="PS51713"/>
    </source>
</evidence>
<keyword evidence="7 8" id="KW-0472">Membrane</keyword>
<dbReference type="SUPFAM" id="SSF52540">
    <property type="entry name" value="P-loop containing nucleoside triphosphate hydrolases"/>
    <property type="match status" value="1"/>
</dbReference>
<evidence type="ECO:0000256" key="10">
    <source>
        <dbReference type="RuleBase" id="RU003761"/>
    </source>
</evidence>
<dbReference type="InterPro" id="IPR027417">
    <property type="entry name" value="P-loop_NTPase"/>
</dbReference>
<dbReference type="InterPro" id="IPR015946">
    <property type="entry name" value="KH_dom-like_a/b"/>
</dbReference>
<protein>
    <recommendedName>
        <fullName evidence="2 8">GTPase Era</fullName>
    </recommendedName>
</protein>
<evidence type="ECO:0000256" key="6">
    <source>
        <dbReference type="ARBA" id="ARBA00023134"/>
    </source>
</evidence>
<evidence type="ECO:0000256" key="5">
    <source>
        <dbReference type="ARBA" id="ARBA00022884"/>
    </source>
</evidence>
<proteinExistence type="inferred from homology"/>
<dbReference type="RefSeq" id="WP_338535293.1">
    <property type="nucleotide sequence ID" value="NZ_AP028654.1"/>
</dbReference>
<dbReference type="GO" id="GO:0005525">
    <property type="term" value="F:GTP binding"/>
    <property type="evidence" value="ECO:0007669"/>
    <property type="project" value="UniProtKB-UniRule"/>
</dbReference>
<dbReference type="AlphaFoldDB" id="A0AAU9EFY4"/>
<evidence type="ECO:0000313" key="13">
    <source>
        <dbReference type="EMBL" id="BEP29672.1"/>
    </source>
</evidence>
<feature type="binding site" evidence="8">
    <location>
        <begin position="59"/>
        <end position="63"/>
    </location>
    <ligand>
        <name>GTP</name>
        <dbReference type="ChEBI" id="CHEBI:37565"/>
    </ligand>
</feature>
<dbReference type="PRINTS" id="PR00326">
    <property type="entry name" value="GTP1OBG"/>
</dbReference>
<dbReference type="HAMAP" id="MF_00367">
    <property type="entry name" value="GTPase_Era"/>
    <property type="match status" value="1"/>
</dbReference>
<evidence type="ECO:0000259" key="11">
    <source>
        <dbReference type="PROSITE" id="PS50823"/>
    </source>
</evidence>
<comment type="subunit">
    <text evidence="8">Monomer.</text>
</comment>
<keyword evidence="4 8" id="KW-0547">Nucleotide-binding</keyword>
<dbReference type="InterPro" id="IPR005225">
    <property type="entry name" value="Small_GTP-bd"/>
</dbReference>
<dbReference type="CDD" id="cd04163">
    <property type="entry name" value="Era"/>
    <property type="match status" value="1"/>
</dbReference>
<dbReference type="PROSITE" id="PS50823">
    <property type="entry name" value="KH_TYPE_2"/>
    <property type="match status" value="1"/>
</dbReference>
<dbReference type="Pfam" id="PF07650">
    <property type="entry name" value="KH_2"/>
    <property type="match status" value="1"/>
</dbReference>
<dbReference type="GO" id="GO:0005829">
    <property type="term" value="C:cytosol"/>
    <property type="evidence" value="ECO:0007669"/>
    <property type="project" value="TreeGrafter"/>
</dbReference>
<dbReference type="NCBIfam" id="TIGR00231">
    <property type="entry name" value="small_GTP"/>
    <property type="match status" value="1"/>
</dbReference>
<feature type="binding site" evidence="8">
    <location>
        <begin position="121"/>
        <end position="124"/>
    </location>
    <ligand>
        <name>GTP</name>
        <dbReference type="ChEBI" id="CHEBI:37565"/>
    </ligand>
</feature>
<keyword evidence="8" id="KW-0963">Cytoplasm</keyword>
<evidence type="ECO:0000313" key="14">
    <source>
        <dbReference type="Proteomes" id="UP001321786"/>
    </source>
</evidence>
<dbReference type="InterPro" id="IPR005662">
    <property type="entry name" value="GTPase_Era-like"/>
</dbReference>
<dbReference type="GO" id="GO:0043024">
    <property type="term" value="F:ribosomal small subunit binding"/>
    <property type="evidence" value="ECO:0007669"/>
    <property type="project" value="TreeGrafter"/>
</dbReference>
<dbReference type="GO" id="GO:0005886">
    <property type="term" value="C:plasma membrane"/>
    <property type="evidence" value="ECO:0007669"/>
    <property type="project" value="UniProtKB-SubCell"/>
</dbReference>
<feature type="region of interest" description="G1" evidence="9">
    <location>
        <begin position="12"/>
        <end position="19"/>
    </location>
</feature>
<keyword evidence="6 8" id="KW-0342">GTP-binding</keyword>
<dbReference type="GO" id="GO:0070181">
    <property type="term" value="F:small ribosomal subunit rRNA binding"/>
    <property type="evidence" value="ECO:0007669"/>
    <property type="project" value="UniProtKB-UniRule"/>
</dbReference>
<sequence length="296" mass="33690">MGFKSGFVTVVGRPNVGKSTLINKILGEKIAIMSDKPQTTRNKIQAIYQSDNSQVIFIDTPGLHKPKNKLGEFMVSTAYETIKEVDVVLFLVDESTKIGLGDKYILEKLKMSRTPVILVINKMDLINPENYIKIVENYKEYDFIEEIISISALNNINVDILLNMVNNLLPEGPMYYPSDMITDQPEKVIAAEIIREKLLHYLNDEVPHGVAVEIEKMRKRKNSDIVDINATIICERETHKGIIIGKNGRKLKGVGKSAREDIEKLLGSKVYLEIWVKVRQGWRDNDSHLKNFGYNK</sequence>
<dbReference type="GO" id="GO:0003924">
    <property type="term" value="F:GTPase activity"/>
    <property type="evidence" value="ECO:0007669"/>
    <property type="project" value="UniProtKB-UniRule"/>
</dbReference>
<comment type="similarity">
    <text evidence="1 8 9 10">Belongs to the TRAFAC class TrmE-Era-EngA-EngB-Septin-like GTPase superfamily. Era GTPase family.</text>
</comment>
<feature type="domain" description="KH type-2" evidence="11">
    <location>
        <begin position="194"/>
        <end position="280"/>
    </location>
</feature>
<dbReference type="CDD" id="cd22534">
    <property type="entry name" value="KH-II_Era"/>
    <property type="match status" value="1"/>
</dbReference>
<keyword evidence="8" id="KW-1003">Cell membrane</keyword>